<feature type="compositionally biased region" description="Basic and acidic residues" evidence="1">
    <location>
        <begin position="48"/>
        <end position="63"/>
    </location>
</feature>
<keyword evidence="4" id="KW-1185">Reference proteome</keyword>
<dbReference type="Proteomes" id="UP000010482">
    <property type="component" value="Chromosome"/>
</dbReference>
<name>K9YSU2_DACS8</name>
<gene>
    <name evidence="3" type="ORF">Dacsa_1311</name>
</gene>
<dbReference type="STRING" id="13035.Dacsa_1311"/>
<dbReference type="PATRIC" id="fig|13035.3.peg.1479"/>
<dbReference type="EMBL" id="CP003944">
    <property type="protein sequence ID" value="AFZ50006.1"/>
    <property type="molecule type" value="Genomic_DNA"/>
</dbReference>
<dbReference type="KEGG" id="dsl:Dacsa_1311"/>
<dbReference type="AlphaFoldDB" id="K9YSU2"/>
<dbReference type="HOGENOM" id="CLU_1010910_0_0_3"/>
<evidence type="ECO:0000256" key="1">
    <source>
        <dbReference type="SAM" id="MobiDB-lite"/>
    </source>
</evidence>
<dbReference type="OrthoDB" id="561399at2"/>
<accession>K9YSU2</accession>
<reference evidence="3" key="1">
    <citation type="submission" date="2012-04" db="EMBL/GenBank/DDBJ databases">
        <title>Finished genome of Dactylococcopsis salina PCC 8305.</title>
        <authorList>
            <consortium name="US DOE Joint Genome Institute"/>
            <person name="Gugger M."/>
            <person name="Coursin T."/>
            <person name="Rippka R."/>
            <person name="Tandeau De Marsac N."/>
            <person name="Huntemann M."/>
            <person name="Wei C.-L."/>
            <person name="Han J."/>
            <person name="Detter J.C."/>
            <person name="Han C."/>
            <person name="Tapia R."/>
            <person name="Daligault H."/>
            <person name="Chen A."/>
            <person name="Krypides N."/>
            <person name="Mavromatis K."/>
            <person name="Markowitz V."/>
            <person name="Szeto E."/>
            <person name="Ivanova N."/>
            <person name="Ovchinnikova G."/>
            <person name="Pagani I."/>
            <person name="Pati A."/>
            <person name="Goodwin L."/>
            <person name="Peters L."/>
            <person name="Pitluck S."/>
            <person name="Woyke T."/>
            <person name="Kerfeld C."/>
        </authorList>
    </citation>
    <scope>NUCLEOTIDE SEQUENCE [LARGE SCALE GENOMIC DNA]</scope>
    <source>
        <strain evidence="3">PCC 8305</strain>
    </source>
</reference>
<keyword evidence="2" id="KW-0732">Signal</keyword>
<dbReference type="eggNOG" id="COG0515">
    <property type="taxonomic scope" value="Bacteria"/>
</dbReference>
<evidence type="ECO:0000313" key="3">
    <source>
        <dbReference type="EMBL" id="AFZ50006.1"/>
    </source>
</evidence>
<feature type="chain" id="PRO_5003938920" evidence="2">
    <location>
        <begin position="23"/>
        <end position="275"/>
    </location>
</feature>
<dbReference type="PROSITE" id="PS51257">
    <property type="entry name" value="PROKAR_LIPOPROTEIN"/>
    <property type="match status" value="1"/>
</dbReference>
<feature type="signal peptide" evidence="2">
    <location>
        <begin position="1"/>
        <end position="22"/>
    </location>
</feature>
<protein>
    <submittedName>
        <fullName evidence="3">Uncharacterized protein</fullName>
    </submittedName>
</protein>
<feature type="region of interest" description="Disordered" evidence="1">
    <location>
        <begin position="26"/>
        <end position="63"/>
    </location>
</feature>
<sequence>MYNKLLSNQLLIFLFSCSFLFSCTNPPTEESNTEETQQETNSETVQVDETKESDRGCPEKPGKLEASNVEKVSLDGNETTVSGQLTADEALGYAFEGKEEQKLSYSSDDEFCMWVLTPDNDVLEGLELPKDGSYVVQIAIPKGAKTFELAISLEQQQSSYSLKASSISPEQSEYSKPHNDVSSLISEPSDIYNSIIDQLADQIFYERHPEFDGRKIQPHETAFIQEWKQIRNCEAIVDYKFYDRYPELRGKKIQPGQTRLAQEWLSIKRRVSGCN</sequence>
<evidence type="ECO:0000313" key="4">
    <source>
        <dbReference type="Proteomes" id="UP000010482"/>
    </source>
</evidence>
<organism evidence="3 4">
    <name type="scientific">Dactylococcopsis salina (strain PCC 8305)</name>
    <name type="common">Myxobactron salinum</name>
    <dbReference type="NCBI Taxonomy" id="13035"/>
    <lineage>
        <taxon>Bacteria</taxon>
        <taxon>Bacillati</taxon>
        <taxon>Cyanobacteriota</taxon>
        <taxon>Cyanophyceae</taxon>
        <taxon>Nodosilineales</taxon>
        <taxon>Cymatolegaceae</taxon>
        <taxon>Dactylococcopsis</taxon>
    </lineage>
</organism>
<evidence type="ECO:0000256" key="2">
    <source>
        <dbReference type="SAM" id="SignalP"/>
    </source>
</evidence>
<proteinExistence type="predicted"/>